<feature type="binding site" evidence="11">
    <location>
        <position position="200"/>
    </location>
    <ligand>
        <name>CTP</name>
        <dbReference type="ChEBI" id="CHEBI:37563"/>
    </ligand>
</feature>
<evidence type="ECO:0000256" key="5">
    <source>
        <dbReference type="ARBA" id="ARBA00022723"/>
    </source>
</evidence>
<keyword evidence="2 11" id="KW-0808">Transferase</keyword>
<dbReference type="Proteomes" id="UP000014622">
    <property type="component" value="Unassembled WGS sequence"/>
</dbReference>
<dbReference type="SUPFAM" id="SSF81891">
    <property type="entry name" value="Poly A polymerase C-terminal region-like"/>
    <property type="match status" value="1"/>
</dbReference>
<evidence type="ECO:0000256" key="3">
    <source>
        <dbReference type="ARBA" id="ARBA00022694"/>
    </source>
</evidence>
<evidence type="ECO:0000256" key="8">
    <source>
        <dbReference type="ARBA" id="ARBA00022840"/>
    </source>
</evidence>
<dbReference type="Gene3D" id="1.20.58.560">
    <property type="match status" value="1"/>
</dbReference>
<feature type="binding site" evidence="11">
    <location>
        <position position="64"/>
    </location>
    <ligand>
        <name>CTP</name>
        <dbReference type="ChEBI" id="CHEBI:37563"/>
    </ligand>
</feature>
<keyword evidence="6 11" id="KW-0547">Nucleotide-binding</keyword>
<evidence type="ECO:0000256" key="2">
    <source>
        <dbReference type="ARBA" id="ARBA00022679"/>
    </source>
</evidence>
<dbReference type="GO" id="GO:0042245">
    <property type="term" value="P:RNA repair"/>
    <property type="evidence" value="ECO:0007669"/>
    <property type="project" value="UniProtKB-KW"/>
</dbReference>
<evidence type="ECO:0000256" key="7">
    <source>
        <dbReference type="ARBA" id="ARBA00022800"/>
    </source>
</evidence>
<evidence type="ECO:0000259" key="13">
    <source>
        <dbReference type="Pfam" id="PF12627"/>
    </source>
</evidence>
<dbReference type="Gene3D" id="3.30.460.10">
    <property type="entry name" value="Beta Polymerase, domain 2"/>
    <property type="match status" value="1"/>
</dbReference>
<evidence type="ECO:0000313" key="16">
    <source>
        <dbReference type="Proteomes" id="UP000014622"/>
    </source>
</evidence>
<dbReference type="PANTHER" id="PTHR46173:SF1">
    <property type="entry name" value="CCA TRNA NUCLEOTIDYLTRANSFERASE 1, MITOCHONDRIAL"/>
    <property type="match status" value="1"/>
</dbReference>
<evidence type="ECO:0000259" key="14">
    <source>
        <dbReference type="Pfam" id="PF13735"/>
    </source>
</evidence>
<dbReference type="Pfam" id="PF13735">
    <property type="entry name" value="tRNA_NucTran2_2"/>
    <property type="match status" value="1"/>
</dbReference>
<feature type="domain" description="tRNA nucleotidyltransferase/poly(A) polymerase RNA and SrmB- binding" evidence="13">
    <location>
        <begin position="206"/>
        <end position="255"/>
    </location>
</feature>
<dbReference type="HAMAP" id="MF_01263">
    <property type="entry name" value="CCA_bact_type3"/>
    <property type="match status" value="1"/>
</dbReference>
<dbReference type="InterPro" id="IPR050264">
    <property type="entry name" value="Bact_CCA-adding_enz_type3_sf"/>
</dbReference>
<dbReference type="AlphaFoldDB" id="A0AB73AAE6"/>
<keyword evidence="9 11" id="KW-0460">Magnesium</keyword>
<evidence type="ECO:0000313" key="15">
    <source>
        <dbReference type="EMBL" id="EPI13185.1"/>
    </source>
</evidence>
<gene>
    <name evidence="11" type="primary">cca</name>
    <name evidence="15" type="ORF">D356_01307</name>
</gene>
<keyword evidence="10 11" id="KW-0694">RNA-binding</keyword>
<dbReference type="Pfam" id="PF01743">
    <property type="entry name" value="PolyA_pol"/>
    <property type="match status" value="1"/>
</dbReference>
<reference evidence="15 16" key="1">
    <citation type="submission" date="2013-06" db="EMBL/GenBank/DDBJ databases">
        <authorList>
            <person name="Weinstock G."/>
            <person name="Sodergren E."/>
            <person name="Lobos E.A."/>
            <person name="Fulton L."/>
            <person name="Fulton R."/>
            <person name="Courtney L."/>
            <person name="Fronick C."/>
            <person name="O'Laughlin M."/>
            <person name="Godfrey J."/>
            <person name="Wilson R.M."/>
            <person name="Miner T."/>
            <person name="Farmer C."/>
            <person name="Delehaunty K."/>
            <person name="Cordes M."/>
            <person name="Minx P."/>
            <person name="Tomlinson C."/>
            <person name="Chen J."/>
            <person name="Wollam A."/>
            <person name="Pepin K.H."/>
            <person name="Bhonagiri V."/>
            <person name="Zhang X."/>
            <person name="Warren W."/>
            <person name="Mitreva M."/>
            <person name="Mardis E.R."/>
            <person name="Wilson R.K."/>
        </authorList>
    </citation>
    <scope>NUCLEOTIDE SEQUENCE [LARGE SCALE GENOMIC DNA]</scope>
    <source>
        <strain evidence="15 16">SD2A-2</strain>
    </source>
</reference>
<evidence type="ECO:0000256" key="1">
    <source>
        <dbReference type="ARBA" id="ARBA00001946"/>
    </source>
</evidence>
<keyword evidence="7 11" id="KW-0692">RNA repair</keyword>
<protein>
    <recommendedName>
        <fullName evidence="11">CCA-adding enzyme</fullName>
        <ecNumber evidence="11">2.7.7.72</ecNumber>
    </recommendedName>
    <alternativeName>
        <fullName evidence="11">CCA tRNA nucleotidyltransferase</fullName>
    </alternativeName>
    <alternativeName>
        <fullName evidence="11">tRNA CCA-pyrophosphorylase</fullName>
    </alternativeName>
    <alternativeName>
        <fullName evidence="11">tRNA adenylyl-/cytidylyl- transferase</fullName>
    </alternativeName>
    <alternativeName>
        <fullName evidence="11">tRNA nucleotidyltransferase</fullName>
    </alternativeName>
    <alternativeName>
        <fullName evidence="11">tRNA-NT</fullName>
    </alternativeName>
</protein>
<feature type="binding site" evidence="11">
    <location>
        <position position="148"/>
    </location>
    <ligand>
        <name>CTP</name>
        <dbReference type="ChEBI" id="CHEBI:37563"/>
    </ligand>
</feature>
<dbReference type="PANTHER" id="PTHR46173">
    <property type="entry name" value="CCA TRNA NUCLEOTIDYLTRANSFERASE 1, MITOCHONDRIAL"/>
    <property type="match status" value="1"/>
</dbReference>
<evidence type="ECO:0000256" key="4">
    <source>
        <dbReference type="ARBA" id="ARBA00022695"/>
    </source>
</evidence>
<comment type="catalytic activity">
    <reaction evidence="11">
        <text>a tRNA with a 3' CCA end + 2 CTP + ATP = a tRNA with a 3' CCACCA end + 3 diphosphate</text>
        <dbReference type="Rhea" id="RHEA:76235"/>
        <dbReference type="Rhea" id="RHEA-COMP:10468"/>
        <dbReference type="Rhea" id="RHEA-COMP:18655"/>
        <dbReference type="ChEBI" id="CHEBI:30616"/>
        <dbReference type="ChEBI" id="CHEBI:33019"/>
        <dbReference type="ChEBI" id="CHEBI:37563"/>
        <dbReference type="ChEBI" id="CHEBI:83071"/>
        <dbReference type="ChEBI" id="CHEBI:195187"/>
    </reaction>
</comment>
<dbReference type="GO" id="GO:0004810">
    <property type="term" value="F:CCA tRNA nucleotidyltransferase activity"/>
    <property type="evidence" value="ECO:0007669"/>
    <property type="project" value="UniProtKB-UniRule"/>
</dbReference>
<feature type="binding site" evidence="11">
    <location>
        <position position="64"/>
    </location>
    <ligand>
        <name>ATP</name>
        <dbReference type="ChEBI" id="CHEBI:30616"/>
    </ligand>
</feature>
<comment type="miscellaneous">
    <text evidence="11">A single active site specifically recognizes both ATP and CTP and is responsible for their addition.</text>
</comment>
<dbReference type="GO" id="GO:0001680">
    <property type="term" value="P:tRNA 3'-terminal CCA addition"/>
    <property type="evidence" value="ECO:0007669"/>
    <property type="project" value="UniProtKB-UniRule"/>
</dbReference>
<keyword evidence="4 11" id="KW-0548">Nucleotidyltransferase</keyword>
<dbReference type="InterPro" id="IPR032828">
    <property type="entry name" value="PolyA_RNA-bd"/>
</dbReference>
<sequence length="434" mass="50152">MCFEAAKTDVSIRHHATEYLSQYKKHTGKVGKMKLKQLPLEYQKAIPVLKKLENAGYEAYFVGGSVRDILLNQPIHDVDIATSAFPEEIKQLFPKTIDIGIEHGTVLVLENDEQYEITTFRTESTYQDYRRPDHVEFVRSLEEDLKRRDFTINAFALKEDGEIIDLFDGLQDLEEQILRAVGNPHERFHEDALRMMRGLRFVSQLGFKLEEETFYAIKENHELLSKISVERINVEFIKMLLGNERSAGIHAFIETECYICCPGLREEGEALLRFAELPSVPLKEESQAWTLLISQLDLKENEIRSFLKSWKCSNQMIKDVQALVQGLRQRETGVLEPFELYFLGKEHALQVEELMTYFDETPQMDVVEESYDRLPIKSLSELAVDGKILLEESGKKPGKWVSEALQSAEKAVVEQRIENDKKQVLDFLSKEKLI</sequence>
<dbReference type="SUPFAM" id="SSF81301">
    <property type="entry name" value="Nucleotidyltransferase"/>
    <property type="match status" value="1"/>
</dbReference>
<dbReference type="NCBIfam" id="NF009814">
    <property type="entry name" value="PRK13299.1"/>
    <property type="match status" value="1"/>
</dbReference>
<dbReference type="InterPro" id="IPR023068">
    <property type="entry name" value="CCA-adding_enz_firmicutes"/>
</dbReference>
<feature type="binding site" evidence="11">
    <location>
        <position position="77"/>
    </location>
    <ligand>
        <name>Mg(2+)</name>
        <dbReference type="ChEBI" id="CHEBI:18420"/>
    </ligand>
</feature>
<feature type="domain" description="Poly A polymerase head" evidence="12">
    <location>
        <begin position="59"/>
        <end position="179"/>
    </location>
</feature>
<feature type="binding site" evidence="11">
    <location>
        <position position="197"/>
    </location>
    <ligand>
        <name>ATP</name>
        <dbReference type="ChEBI" id="CHEBI:30616"/>
    </ligand>
</feature>
<evidence type="ECO:0000256" key="10">
    <source>
        <dbReference type="ARBA" id="ARBA00022884"/>
    </source>
</evidence>
<dbReference type="GO" id="GO:0000287">
    <property type="term" value="F:magnesium ion binding"/>
    <property type="evidence" value="ECO:0007669"/>
    <property type="project" value="UniProtKB-UniRule"/>
</dbReference>
<feature type="binding site" evidence="11">
    <location>
        <position position="200"/>
    </location>
    <ligand>
        <name>ATP</name>
        <dbReference type="ChEBI" id="CHEBI:30616"/>
    </ligand>
</feature>
<proteinExistence type="inferred from homology"/>
<comment type="cofactor">
    <cofactor evidence="1 11">
        <name>Mg(2+)</name>
        <dbReference type="ChEBI" id="CHEBI:18420"/>
    </cofactor>
</comment>
<keyword evidence="8 11" id="KW-0067">ATP-binding</keyword>
<accession>A0AB73AAE6</accession>
<comment type="caution">
    <text evidence="15">The sequence shown here is derived from an EMBL/GenBank/DDBJ whole genome shotgun (WGS) entry which is preliminary data.</text>
</comment>
<dbReference type="CDD" id="cd05398">
    <property type="entry name" value="NT_ClassII-CCAase"/>
    <property type="match status" value="1"/>
</dbReference>
<feature type="binding site" evidence="11">
    <location>
        <position position="191"/>
    </location>
    <ligand>
        <name>CTP</name>
        <dbReference type="ChEBI" id="CHEBI:37563"/>
    </ligand>
</feature>
<dbReference type="InterPro" id="IPR032810">
    <property type="entry name" value="CCA-adding_enz_C"/>
</dbReference>
<keyword evidence="5 11" id="KW-0479">Metal-binding</keyword>
<organism evidence="15 16">
    <name type="scientific">Enterococcus faecium SD2A-2</name>
    <dbReference type="NCBI Taxonomy" id="1244154"/>
    <lineage>
        <taxon>Bacteria</taxon>
        <taxon>Bacillati</taxon>
        <taxon>Bacillota</taxon>
        <taxon>Bacilli</taxon>
        <taxon>Lactobacillales</taxon>
        <taxon>Enterococcaceae</taxon>
        <taxon>Enterococcus</taxon>
    </lineage>
</organism>
<feature type="binding site" evidence="11">
    <location>
        <position position="79"/>
    </location>
    <ligand>
        <name>Mg(2+)</name>
        <dbReference type="ChEBI" id="CHEBI:18420"/>
    </ligand>
</feature>
<evidence type="ECO:0000259" key="12">
    <source>
        <dbReference type="Pfam" id="PF01743"/>
    </source>
</evidence>
<feature type="binding site" evidence="11">
    <location>
        <position position="197"/>
    </location>
    <ligand>
        <name>CTP</name>
        <dbReference type="ChEBI" id="CHEBI:37563"/>
    </ligand>
</feature>
<dbReference type="InterPro" id="IPR002646">
    <property type="entry name" value="PolA_pol_head_dom"/>
</dbReference>
<dbReference type="Gene3D" id="1.10.246.80">
    <property type="match status" value="1"/>
</dbReference>
<dbReference type="EMBL" id="ATIT01000079">
    <property type="protein sequence ID" value="EPI13185.1"/>
    <property type="molecule type" value="Genomic_DNA"/>
</dbReference>
<name>A0AB73AAE6_ENTFC</name>
<evidence type="ECO:0000256" key="11">
    <source>
        <dbReference type="HAMAP-Rule" id="MF_01263"/>
    </source>
</evidence>
<evidence type="ECO:0000256" key="9">
    <source>
        <dbReference type="ARBA" id="ARBA00022842"/>
    </source>
</evidence>
<dbReference type="EC" id="2.7.7.72" evidence="11"/>
<feature type="domain" description="CCA-adding enzyme C-terminal" evidence="14">
    <location>
        <begin position="282"/>
        <end position="428"/>
    </location>
</feature>
<feature type="binding site" evidence="11">
    <location>
        <position position="148"/>
    </location>
    <ligand>
        <name>ATP</name>
        <dbReference type="ChEBI" id="CHEBI:30616"/>
    </ligand>
</feature>
<comment type="similarity">
    <text evidence="11">Belongs to the tRNA nucleotidyltransferase/poly(A) polymerase family. Bacterial CCA-adding enzyme type 3 subfamily.</text>
</comment>
<feature type="binding site" evidence="11">
    <location>
        <position position="194"/>
    </location>
    <ligand>
        <name>CTP</name>
        <dbReference type="ChEBI" id="CHEBI:37563"/>
    </ligand>
</feature>
<comment type="subunit">
    <text evidence="11">Homodimer.</text>
</comment>
<dbReference type="GO" id="GO:0005524">
    <property type="term" value="F:ATP binding"/>
    <property type="evidence" value="ECO:0007669"/>
    <property type="project" value="UniProtKB-UniRule"/>
</dbReference>
<dbReference type="InterPro" id="IPR043519">
    <property type="entry name" value="NT_sf"/>
</dbReference>
<dbReference type="GO" id="GO:0000049">
    <property type="term" value="F:tRNA binding"/>
    <property type="evidence" value="ECO:0007669"/>
    <property type="project" value="UniProtKB-UniRule"/>
</dbReference>
<dbReference type="Gene3D" id="1.10.3090.10">
    <property type="entry name" value="cca-adding enzyme, domain 2"/>
    <property type="match status" value="1"/>
</dbReference>
<comment type="catalytic activity">
    <reaction evidence="11">
        <text>a tRNA precursor + 2 CTP + ATP = a tRNA with a 3' CCA end + 3 diphosphate</text>
        <dbReference type="Rhea" id="RHEA:14433"/>
        <dbReference type="Rhea" id="RHEA-COMP:10465"/>
        <dbReference type="Rhea" id="RHEA-COMP:10468"/>
        <dbReference type="ChEBI" id="CHEBI:30616"/>
        <dbReference type="ChEBI" id="CHEBI:33019"/>
        <dbReference type="ChEBI" id="CHEBI:37563"/>
        <dbReference type="ChEBI" id="CHEBI:74896"/>
        <dbReference type="ChEBI" id="CHEBI:83071"/>
        <dbReference type="EC" id="2.7.7.72"/>
    </reaction>
</comment>
<feature type="binding site" evidence="11">
    <location>
        <position position="67"/>
    </location>
    <ligand>
        <name>CTP</name>
        <dbReference type="ChEBI" id="CHEBI:37563"/>
    </ligand>
</feature>
<dbReference type="Pfam" id="PF12627">
    <property type="entry name" value="PolyA_pol_RNAbd"/>
    <property type="match status" value="1"/>
</dbReference>
<feature type="binding site" evidence="11">
    <location>
        <position position="67"/>
    </location>
    <ligand>
        <name>ATP</name>
        <dbReference type="ChEBI" id="CHEBI:30616"/>
    </ligand>
</feature>
<keyword evidence="3 11" id="KW-0819">tRNA processing</keyword>
<feature type="binding site" evidence="11">
    <location>
        <position position="194"/>
    </location>
    <ligand>
        <name>ATP</name>
        <dbReference type="ChEBI" id="CHEBI:30616"/>
    </ligand>
</feature>
<evidence type="ECO:0000256" key="6">
    <source>
        <dbReference type="ARBA" id="ARBA00022741"/>
    </source>
</evidence>
<feature type="binding site" evidence="11">
    <location>
        <position position="191"/>
    </location>
    <ligand>
        <name>ATP</name>
        <dbReference type="ChEBI" id="CHEBI:30616"/>
    </ligand>
</feature>
<comment type="function">
    <text evidence="11">Catalyzes the addition and repair of the essential 3'-terminal CCA sequence in tRNAs without using a nucleic acid template. Adds these three nucleotides in the order of C, C, and A to the tRNA nucleotide-73, using CTP and ATP as substrates and producing inorganic pyrophosphate. tRNA 3'-terminal CCA addition is required both for tRNA processing and repair. Also involved in tRNA surveillance by mediating tandem CCA addition to generate a CCACCA at the 3' terminus of unstable tRNAs. While stable tRNAs receive only 3'-terminal CCA, unstable tRNAs are marked with CCACCA and rapidly degraded.</text>
</comment>